<name>A0A1B6EML1_9HEMI</name>
<proteinExistence type="predicted"/>
<organism evidence="2">
    <name type="scientific">Cuerna arida</name>
    <dbReference type="NCBI Taxonomy" id="1464854"/>
    <lineage>
        <taxon>Eukaryota</taxon>
        <taxon>Metazoa</taxon>
        <taxon>Ecdysozoa</taxon>
        <taxon>Arthropoda</taxon>
        <taxon>Hexapoda</taxon>
        <taxon>Insecta</taxon>
        <taxon>Pterygota</taxon>
        <taxon>Neoptera</taxon>
        <taxon>Paraneoptera</taxon>
        <taxon>Hemiptera</taxon>
        <taxon>Auchenorrhyncha</taxon>
        <taxon>Membracoidea</taxon>
        <taxon>Cicadellidae</taxon>
        <taxon>Cicadellinae</taxon>
        <taxon>Proconiini</taxon>
        <taxon>Cuerna</taxon>
    </lineage>
</organism>
<feature type="non-terminal residue" evidence="2">
    <location>
        <position position="1"/>
    </location>
</feature>
<gene>
    <name evidence="2" type="ORF">g.45662</name>
</gene>
<dbReference type="AlphaFoldDB" id="A0A1B6EML1"/>
<feature type="non-terminal residue" evidence="2">
    <location>
        <position position="136"/>
    </location>
</feature>
<accession>A0A1B6EML1</accession>
<dbReference type="EMBL" id="GECZ01030604">
    <property type="protein sequence ID" value="JAS39165.1"/>
    <property type="molecule type" value="Transcribed_RNA"/>
</dbReference>
<protein>
    <submittedName>
        <fullName evidence="2">Uncharacterized protein</fullName>
    </submittedName>
</protein>
<feature type="region of interest" description="Disordered" evidence="1">
    <location>
        <begin position="31"/>
        <end position="83"/>
    </location>
</feature>
<reference evidence="2" key="1">
    <citation type="submission" date="2015-11" db="EMBL/GenBank/DDBJ databases">
        <title>De novo transcriptome assembly of four potential Pierce s Disease insect vectors from Arizona vineyards.</title>
        <authorList>
            <person name="Tassone E.E."/>
        </authorList>
    </citation>
    <scope>NUCLEOTIDE SEQUENCE</scope>
</reference>
<evidence type="ECO:0000313" key="2">
    <source>
        <dbReference type="EMBL" id="JAS39165.1"/>
    </source>
</evidence>
<evidence type="ECO:0000256" key="1">
    <source>
        <dbReference type="SAM" id="MobiDB-lite"/>
    </source>
</evidence>
<feature type="compositionally biased region" description="Polar residues" evidence="1">
    <location>
        <begin position="72"/>
        <end position="83"/>
    </location>
</feature>
<sequence length="136" mass="14706">NYNHQVVKTTSSFSQSVDSIQNSFENIQIQPRPPTLGQTNQTAVQPAMQKTPSFFPTQPTTQQAPPNFFAPPTNSSVAATTSPTLNMPGLQQQSKPFLPPPIAQQQTPPIYSAISNSIGAQITSSNIFSTQYTPTL</sequence>
<feature type="compositionally biased region" description="Low complexity" evidence="1">
    <location>
        <begin position="49"/>
        <end position="67"/>
    </location>
</feature>